<dbReference type="InterPro" id="IPR002994">
    <property type="entry name" value="Surf1/Shy1"/>
</dbReference>
<dbReference type="PANTHER" id="PTHR23427:SF2">
    <property type="entry name" value="SURFEIT LOCUS PROTEIN 1"/>
    <property type="match status" value="1"/>
</dbReference>
<gene>
    <name evidence="7" type="ORF">A9O67_09665</name>
</gene>
<dbReference type="PROSITE" id="PS50895">
    <property type="entry name" value="SURF1"/>
    <property type="match status" value="1"/>
</dbReference>
<dbReference type="AlphaFoldDB" id="A0A1A6DTP1"/>
<dbReference type="EMBL" id="LZDH01000065">
    <property type="protein sequence ID" value="OBS30046.1"/>
    <property type="molecule type" value="Genomic_DNA"/>
</dbReference>
<keyword evidence="6" id="KW-1003">Cell membrane</keyword>
<sequence length="248" mass="27049">MKAQRARRFWLVTLAAAVGVCVTASLGVWQLGRAANKRAWLAEREAQAALPAADWDALRDAQARGQLTAWAGRAVRLQGRWLSPATVWLDNRPMEGRAGFVVVTPLLPDGGGPAVLVQRGWLPRRPDDRQAIPALATPEGPVTVEGRLAPPPSQLFQLGPDAPGPIRQNIQLDAFAAEWRLTLLPMSVQQTAPPETAVDGTPLQRAWATVAVEPAKHVGYAVQWFGLAALISALYVWFQFLSPRRRAR</sequence>
<name>A0A1A6DTP1_9BURK</name>
<dbReference type="OrthoDB" id="9789940at2"/>
<accession>A0A1A6DTP1</accession>
<evidence type="ECO:0000256" key="4">
    <source>
        <dbReference type="ARBA" id="ARBA00022989"/>
    </source>
</evidence>
<comment type="subcellular location">
    <subcellularLocation>
        <location evidence="6">Cell membrane</location>
        <topology evidence="6">Multi-pass membrane protein</topology>
    </subcellularLocation>
    <subcellularLocation>
        <location evidence="1">Membrane</location>
    </subcellularLocation>
</comment>
<keyword evidence="3 6" id="KW-0812">Transmembrane</keyword>
<dbReference type="GO" id="GO:0005886">
    <property type="term" value="C:plasma membrane"/>
    <property type="evidence" value="ECO:0007669"/>
    <property type="project" value="UniProtKB-SubCell"/>
</dbReference>
<evidence type="ECO:0000256" key="1">
    <source>
        <dbReference type="ARBA" id="ARBA00004370"/>
    </source>
</evidence>
<dbReference type="STRING" id="1101373.A9O67_09665"/>
<comment type="caution">
    <text evidence="7">The sequence shown here is derived from an EMBL/GenBank/DDBJ whole genome shotgun (WGS) entry which is preliminary data.</text>
</comment>
<evidence type="ECO:0000256" key="2">
    <source>
        <dbReference type="ARBA" id="ARBA00007165"/>
    </source>
</evidence>
<evidence type="ECO:0000256" key="5">
    <source>
        <dbReference type="ARBA" id="ARBA00023136"/>
    </source>
</evidence>
<comment type="similarity">
    <text evidence="2 6">Belongs to the SURF1 family.</text>
</comment>
<dbReference type="RefSeq" id="WP_068610492.1">
    <property type="nucleotide sequence ID" value="NZ_LZDH01000065.1"/>
</dbReference>
<comment type="caution">
    <text evidence="6">Lacks conserved residue(s) required for the propagation of feature annotation.</text>
</comment>
<keyword evidence="8" id="KW-1185">Reference proteome</keyword>
<proteinExistence type="inferred from homology"/>
<protein>
    <recommendedName>
        <fullName evidence="6">SURF1-like protein</fullName>
    </recommendedName>
</protein>
<dbReference type="InterPro" id="IPR045214">
    <property type="entry name" value="Surf1/Surf4"/>
</dbReference>
<dbReference type="Proteomes" id="UP000091969">
    <property type="component" value="Unassembled WGS sequence"/>
</dbReference>
<evidence type="ECO:0000256" key="3">
    <source>
        <dbReference type="ARBA" id="ARBA00022692"/>
    </source>
</evidence>
<dbReference type="PANTHER" id="PTHR23427">
    <property type="entry name" value="SURFEIT LOCUS PROTEIN"/>
    <property type="match status" value="1"/>
</dbReference>
<evidence type="ECO:0000313" key="7">
    <source>
        <dbReference type="EMBL" id="OBS30046.1"/>
    </source>
</evidence>
<dbReference type="Pfam" id="PF02104">
    <property type="entry name" value="SURF1"/>
    <property type="match status" value="1"/>
</dbReference>
<evidence type="ECO:0000256" key="6">
    <source>
        <dbReference type="RuleBase" id="RU363076"/>
    </source>
</evidence>
<keyword evidence="4 6" id="KW-1133">Transmembrane helix</keyword>
<keyword evidence="5 6" id="KW-0472">Membrane</keyword>
<organism evidence="7 8">
    <name type="scientific">Tepidimonas fonticaldi</name>
    <dbReference type="NCBI Taxonomy" id="1101373"/>
    <lineage>
        <taxon>Bacteria</taxon>
        <taxon>Pseudomonadati</taxon>
        <taxon>Pseudomonadota</taxon>
        <taxon>Betaproteobacteria</taxon>
        <taxon>Burkholderiales</taxon>
        <taxon>Tepidimonas</taxon>
    </lineage>
</organism>
<dbReference type="CDD" id="cd06662">
    <property type="entry name" value="SURF1"/>
    <property type="match status" value="1"/>
</dbReference>
<reference evidence="7 8" key="1">
    <citation type="submission" date="2016-06" db="EMBL/GenBank/DDBJ databases">
        <title>Genome sequence of Tepidimonas fonticaldi PL17.</title>
        <authorList>
            <person name="Pinnaka A.K."/>
        </authorList>
    </citation>
    <scope>NUCLEOTIDE SEQUENCE [LARGE SCALE GENOMIC DNA]</scope>
    <source>
        <strain evidence="7 8">PL17</strain>
    </source>
</reference>
<evidence type="ECO:0000313" key="8">
    <source>
        <dbReference type="Proteomes" id="UP000091969"/>
    </source>
</evidence>
<feature type="transmembrane region" description="Helical" evidence="6">
    <location>
        <begin position="218"/>
        <end position="238"/>
    </location>
</feature>